<name>A0A090YAD4_9BACI</name>
<evidence type="ECO:0000256" key="1">
    <source>
        <dbReference type="ARBA" id="ARBA00000085"/>
    </source>
</evidence>
<reference evidence="5 6" key="1">
    <citation type="submission" date="2014-04" db="EMBL/GenBank/DDBJ databases">
        <authorList>
            <person name="Bishop-Lilly K.A."/>
            <person name="Broomall S.M."/>
            <person name="Chain P.S."/>
            <person name="Chertkov O."/>
            <person name="Coyne S.R."/>
            <person name="Daligault H.E."/>
            <person name="Davenport K.W."/>
            <person name="Erkkila T."/>
            <person name="Frey K.G."/>
            <person name="Gibbons H.S."/>
            <person name="Gu W."/>
            <person name="Jaissle J."/>
            <person name="Johnson S.L."/>
            <person name="Koroleva G.I."/>
            <person name="Ladner J.T."/>
            <person name="Lo C.-C."/>
            <person name="Minogue T.D."/>
            <person name="Munk C."/>
            <person name="Palacios G.F."/>
            <person name="Redden C.L."/>
            <person name="Rosenzweig C.N."/>
            <person name="Scholz M.B."/>
            <person name="Teshima H."/>
            <person name="Xu Y."/>
        </authorList>
    </citation>
    <scope>NUCLEOTIDE SEQUENCE [LARGE SCALE GENOMIC DNA]</scope>
    <source>
        <strain evidence="5 6">BHP</strain>
    </source>
</reference>
<dbReference type="Gene3D" id="1.10.287.130">
    <property type="match status" value="1"/>
</dbReference>
<dbReference type="EC" id="2.7.13.3" evidence="2"/>
<sequence>MSYKIEKEEQVKHEFIASISHELRTTLIGSKEWSETIKSVKCLTEKEIEQGMGTVILIKLPKNNKTSGRYSVRYR</sequence>
<keyword evidence="3 5" id="KW-0808">Transferase</keyword>
<protein>
    <recommendedName>
        <fullName evidence="2">histidine kinase</fullName>
        <ecNumber evidence="2">2.7.13.3</ecNumber>
    </recommendedName>
</protein>
<proteinExistence type="predicted"/>
<organism evidence="5 6">
    <name type="scientific">Bacillus clarus</name>
    <dbReference type="NCBI Taxonomy" id="2338372"/>
    <lineage>
        <taxon>Bacteria</taxon>
        <taxon>Bacillati</taxon>
        <taxon>Bacillota</taxon>
        <taxon>Bacilli</taxon>
        <taxon>Bacillales</taxon>
        <taxon>Bacillaceae</taxon>
        <taxon>Bacillus</taxon>
        <taxon>Bacillus cereus group</taxon>
    </lineage>
</organism>
<accession>A0A090YAD4</accession>
<dbReference type="SUPFAM" id="SSF47384">
    <property type="entry name" value="Homodimeric domain of signal transducing histidine kinase"/>
    <property type="match status" value="1"/>
</dbReference>
<keyword evidence="4" id="KW-0902">Two-component regulatory system</keyword>
<evidence type="ECO:0000313" key="6">
    <source>
        <dbReference type="Proteomes" id="UP000029389"/>
    </source>
</evidence>
<dbReference type="CDD" id="cd00082">
    <property type="entry name" value="HisKA"/>
    <property type="match status" value="1"/>
</dbReference>
<dbReference type="Proteomes" id="UP000029389">
    <property type="component" value="Unassembled WGS sequence"/>
</dbReference>
<dbReference type="InterPro" id="IPR003661">
    <property type="entry name" value="HisK_dim/P_dom"/>
</dbReference>
<dbReference type="AlphaFoldDB" id="A0A090YAD4"/>
<evidence type="ECO:0000256" key="2">
    <source>
        <dbReference type="ARBA" id="ARBA00012438"/>
    </source>
</evidence>
<comment type="catalytic activity">
    <reaction evidence="1">
        <text>ATP + protein L-histidine = ADP + protein N-phospho-L-histidine.</text>
        <dbReference type="EC" id="2.7.13.3"/>
    </reaction>
</comment>
<dbReference type="EMBL" id="JMQC01000011">
    <property type="protein sequence ID" value="KFM95111.1"/>
    <property type="molecule type" value="Genomic_DNA"/>
</dbReference>
<comment type="caution">
    <text evidence="5">The sequence shown here is derived from an EMBL/GenBank/DDBJ whole genome shotgun (WGS) entry which is preliminary data.</text>
</comment>
<dbReference type="InterPro" id="IPR036097">
    <property type="entry name" value="HisK_dim/P_sf"/>
</dbReference>
<evidence type="ECO:0000313" key="5">
    <source>
        <dbReference type="EMBL" id="KFM95111.1"/>
    </source>
</evidence>
<gene>
    <name evidence="5" type="ORF">DJ93_5760</name>
</gene>
<evidence type="ECO:0000256" key="3">
    <source>
        <dbReference type="ARBA" id="ARBA00022777"/>
    </source>
</evidence>
<dbReference type="GO" id="GO:0000155">
    <property type="term" value="F:phosphorelay sensor kinase activity"/>
    <property type="evidence" value="ECO:0007669"/>
    <property type="project" value="InterPro"/>
</dbReference>
<dbReference type="PATRIC" id="fig|1405.8.peg.5950"/>
<evidence type="ECO:0000256" key="4">
    <source>
        <dbReference type="ARBA" id="ARBA00023012"/>
    </source>
</evidence>
<keyword evidence="3 5" id="KW-0418">Kinase</keyword>